<reference evidence="1" key="2">
    <citation type="journal article" date="2015" name="Fish Shellfish Immunol.">
        <title>Early steps in the European eel (Anguilla anguilla)-Vibrio vulnificus interaction in the gills: Role of the RtxA13 toxin.</title>
        <authorList>
            <person name="Callol A."/>
            <person name="Pajuelo D."/>
            <person name="Ebbesson L."/>
            <person name="Teles M."/>
            <person name="MacKenzie S."/>
            <person name="Amaro C."/>
        </authorList>
    </citation>
    <scope>NUCLEOTIDE SEQUENCE</scope>
</reference>
<reference evidence="1" key="1">
    <citation type="submission" date="2014-11" db="EMBL/GenBank/DDBJ databases">
        <authorList>
            <person name="Amaro Gonzalez C."/>
        </authorList>
    </citation>
    <scope>NUCLEOTIDE SEQUENCE</scope>
</reference>
<evidence type="ECO:0000313" key="1">
    <source>
        <dbReference type="EMBL" id="JAH67852.1"/>
    </source>
</evidence>
<sequence length="56" mass="6563">MVHLPPRTNDDLRQLVKFCPILKIWSCQFEYCMLVVLWDGVAYLSTQLITPIRPVT</sequence>
<dbReference type="EMBL" id="GBXM01040725">
    <property type="protein sequence ID" value="JAH67852.1"/>
    <property type="molecule type" value="Transcribed_RNA"/>
</dbReference>
<accession>A0A0E9UPX6</accession>
<protein>
    <submittedName>
        <fullName evidence="1">Uncharacterized protein</fullName>
    </submittedName>
</protein>
<name>A0A0E9UPX6_ANGAN</name>
<dbReference type="AlphaFoldDB" id="A0A0E9UPX6"/>
<proteinExistence type="predicted"/>
<organism evidence="1">
    <name type="scientific">Anguilla anguilla</name>
    <name type="common">European freshwater eel</name>
    <name type="synonym">Muraena anguilla</name>
    <dbReference type="NCBI Taxonomy" id="7936"/>
    <lineage>
        <taxon>Eukaryota</taxon>
        <taxon>Metazoa</taxon>
        <taxon>Chordata</taxon>
        <taxon>Craniata</taxon>
        <taxon>Vertebrata</taxon>
        <taxon>Euteleostomi</taxon>
        <taxon>Actinopterygii</taxon>
        <taxon>Neopterygii</taxon>
        <taxon>Teleostei</taxon>
        <taxon>Anguilliformes</taxon>
        <taxon>Anguillidae</taxon>
        <taxon>Anguilla</taxon>
    </lineage>
</organism>